<dbReference type="Proteomes" id="UP001322481">
    <property type="component" value="Chromosome"/>
</dbReference>
<evidence type="ECO:0000313" key="1">
    <source>
        <dbReference type="EMBL" id="WQB98676.1"/>
    </source>
</evidence>
<accession>A0ABZ0VMT1</accession>
<sequence length="202" mass="22379">MATVDTSDPLRSKRLISRSGSAILFDENIEDYKPSDPEVKSFNLSDIRGIDSESYGQFSEPMVRLCNNSADLSWNIGVVDDAFKNNSLPIQFFSLTKRSALYLSEPRYFPEKGTAEFYYSSIKGAACRGEQGNFSCDIDMIAQKMSAPVKDGRIMISESVTSDDAVTAQLLSASRQAIQAGIVWCHWKAQAGLLGQPFEFPF</sequence>
<gene>
    <name evidence="1" type="ORF">U0R22_002840</name>
</gene>
<dbReference type="RefSeq" id="WP_322418911.1">
    <property type="nucleotide sequence ID" value="NZ_CP139858.1"/>
</dbReference>
<keyword evidence="2" id="KW-1185">Reference proteome</keyword>
<dbReference type="EMBL" id="CP139858">
    <property type="protein sequence ID" value="WQB98676.1"/>
    <property type="molecule type" value="Genomic_DNA"/>
</dbReference>
<organism evidence="1 2">
    <name type="scientific">Mesorhizobium huakuii</name>
    <dbReference type="NCBI Taxonomy" id="28104"/>
    <lineage>
        <taxon>Bacteria</taxon>
        <taxon>Pseudomonadati</taxon>
        <taxon>Pseudomonadota</taxon>
        <taxon>Alphaproteobacteria</taxon>
        <taxon>Hyphomicrobiales</taxon>
        <taxon>Phyllobacteriaceae</taxon>
        <taxon>Mesorhizobium</taxon>
    </lineage>
</organism>
<reference evidence="1 2" key="1">
    <citation type="submission" date="2023-11" db="EMBL/GenBank/DDBJ databases">
        <authorList>
            <person name="Panchal A.K."/>
            <person name="Meaney J.S."/>
            <person name="Karas B.J."/>
            <person name="diCenzo G.C."/>
        </authorList>
    </citation>
    <scope>NUCLEOTIDE SEQUENCE [LARGE SCALE GENOMIC DNA]</scope>
    <source>
        <strain evidence="1 2">NZP2235</strain>
    </source>
</reference>
<proteinExistence type="predicted"/>
<protein>
    <submittedName>
        <fullName evidence="1">Uncharacterized protein</fullName>
    </submittedName>
</protein>
<evidence type="ECO:0000313" key="2">
    <source>
        <dbReference type="Proteomes" id="UP001322481"/>
    </source>
</evidence>
<name>A0ABZ0VMT1_9HYPH</name>